<dbReference type="Gene3D" id="1.10.10.2910">
    <property type="match status" value="1"/>
</dbReference>
<dbReference type="PROSITE" id="PS50943">
    <property type="entry name" value="HTH_CROC1"/>
    <property type="match status" value="1"/>
</dbReference>
<dbReference type="Pfam" id="PF01381">
    <property type="entry name" value="HTH_3"/>
    <property type="match status" value="1"/>
</dbReference>
<reference evidence="3 4" key="1">
    <citation type="submission" date="2018-12" db="EMBL/GenBank/DDBJ databases">
        <title>Deinococcus radiophilus ATCC 27603 genome sequencing and assembly.</title>
        <authorList>
            <person name="Maclea K.S."/>
            <person name="Maynard C.R."/>
        </authorList>
    </citation>
    <scope>NUCLEOTIDE SEQUENCE [LARGE SCALE GENOMIC DNA]</scope>
    <source>
        <strain evidence="3 4">ATCC 27603</strain>
    </source>
</reference>
<accession>A0A3S0I6J5</accession>
<evidence type="ECO:0000313" key="3">
    <source>
        <dbReference type="EMBL" id="RTR26361.1"/>
    </source>
</evidence>
<dbReference type="AlphaFoldDB" id="A0A3S0I6J5"/>
<keyword evidence="4" id="KW-1185">Reference proteome</keyword>
<dbReference type="SMART" id="SM00530">
    <property type="entry name" value="HTH_XRE"/>
    <property type="match status" value="1"/>
</dbReference>
<dbReference type="NCBIfam" id="TIGR02607">
    <property type="entry name" value="antidote_HigA"/>
    <property type="match status" value="1"/>
</dbReference>
<comment type="similarity">
    <text evidence="1">Belongs to the short-chain fatty acyl-CoA assimilation regulator (ScfR) family.</text>
</comment>
<dbReference type="EMBL" id="RXPE01000016">
    <property type="protein sequence ID" value="RTR26361.1"/>
    <property type="molecule type" value="Genomic_DNA"/>
</dbReference>
<protein>
    <submittedName>
        <fullName evidence="3">Addiction module antidote protein, HigA family</fullName>
    </submittedName>
</protein>
<dbReference type="GO" id="GO:0003677">
    <property type="term" value="F:DNA binding"/>
    <property type="evidence" value="ECO:0007669"/>
    <property type="project" value="InterPro"/>
</dbReference>
<dbReference type="Gene3D" id="1.10.260.40">
    <property type="entry name" value="lambda repressor-like DNA-binding domains"/>
    <property type="match status" value="1"/>
</dbReference>
<dbReference type="SUPFAM" id="SSF47413">
    <property type="entry name" value="lambda repressor-like DNA-binding domains"/>
    <property type="match status" value="1"/>
</dbReference>
<name>A0A3S0I6J5_9DEIO</name>
<dbReference type="Proteomes" id="UP000277766">
    <property type="component" value="Unassembled WGS sequence"/>
</dbReference>
<dbReference type="InterPro" id="IPR010982">
    <property type="entry name" value="Lambda_DNA-bd_dom_sf"/>
</dbReference>
<evidence type="ECO:0000313" key="4">
    <source>
        <dbReference type="Proteomes" id="UP000277766"/>
    </source>
</evidence>
<gene>
    <name evidence="3" type="primary">higA</name>
    <name evidence="3" type="ORF">EJ104_08450</name>
</gene>
<dbReference type="InterPro" id="IPR001387">
    <property type="entry name" value="Cro/C1-type_HTH"/>
</dbReference>
<dbReference type="PANTHER" id="PTHR43236:SF1">
    <property type="entry name" value="BLL7220 PROTEIN"/>
    <property type="match status" value="1"/>
</dbReference>
<evidence type="ECO:0000256" key="1">
    <source>
        <dbReference type="ARBA" id="ARBA00007227"/>
    </source>
</evidence>
<sequence length="373" mass="41904">MTTKAHETSLPPLTDWAIPPGEYLAEVLEDLNMTQADLSRRMGRPAQAINELIKGEKELTPETALQLAQVVGVPAHIWTGLENEYRLILARQTEQKKIKEERDLLKRFPLKEMAQWGFIKMVRDKAEQVIQLRQFFGVATLTAIPNVSDYKPAFRKQEGKKDHSYAIAAWLQAGKHQAAKQETAEFQAEALAACITRIRHLSCEDPSTGVPELKAQLASCGVALVPLPHFKGTGVHGAVFWEKRNGVDRAVVLVTLRRKYSDTFWFTLLHELGHVLLHKPDRRKVFLDVGGTSAQEDEADAFAASRLLPLEAYTAFVEAGDFSQTAIQSFAARESICPGIVVGRLQKEKIISYRELDHLRVRYEFSAEDFAES</sequence>
<proteinExistence type="inferred from homology"/>
<dbReference type="Pfam" id="PF06114">
    <property type="entry name" value="Peptidase_M78"/>
    <property type="match status" value="1"/>
</dbReference>
<dbReference type="CDD" id="cd00093">
    <property type="entry name" value="HTH_XRE"/>
    <property type="match status" value="1"/>
</dbReference>
<dbReference type="InterPro" id="IPR013430">
    <property type="entry name" value="Toxin_antidote_HigA"/>
</dbReference>
<evidence type="ECO:0000259" key="2">
    <source>
        <dbReference type="PROSITE" id="PS50943"/>
    </source>
</evidence>
<organism evidence="3 4">
    <name type="scientific">Deinococcus radiophilus</name>
    <dbReference type="NCBI Taxonomy" id="32062"/>
    <lineage>
        <taxon>Bacteria</taxon>
        <taxon>Thermotogati</taxon>
        <taxon>Deinococcota</taxon>
        <taxon>Deinococci</taxon>
        <taxon>Deinococcales</taxon>
        <taxon>Deinococcaceae</taxon>
        <taxon>Deinococcus</taxon>
    </lineage>
</organism>
<dbReference type="RefSeq" id="WP_126352294.1">
    <property type="nucleotide sequence ID" value="NZ_CP086384.1"/>
</dbReference>
<dbReference type="PANTHER" id="PTHR43236">
    <property type="entry name" value="ANTITOXIN HIGA1"/>
    <property type="match status" value="1"/>
</dbReference>
<feature type="domain" description="HTH cro/C1-type" evidence="2">
    <location>
        <begin position="24"/>
        <end position="78"/>
    </location>
</feature>
<dbReference type="OrthoDB" id="63201at2"/>
<dbReference type="InterPro" id="IPR052345">
    <property type="entry name" value="Rad_response_metalloprotease"/>
</dbReference>
<dbReference type="InterPro" id="IPR010359">
    <property type="entry name" value="IrrE_HExxH"/>
</dbReference>
<comment type="caution">
    <text evidence="3">The sequence shown here is derived from an EMBL/GenBank/DDBJ whole genome shotgun (WGS) entry which is preliminary data.</text>
</comment>